<keyword evidence="8" id="KW-1185">Reference proteome</keyword>
<evidence type="ECO:0000256" key="3">
    <source>
        <dbReference type="ARBA" id="ARBA00023235"/>
    </source>
</evidence>
<proteinExistence type="inferred from homology"/>
<feature type="domain" description="RNA-binding S4" evidence="6">
    <location>
        <begin position="4"/>
        <end position="69"/>
    </location>
</feature>
<dbReference type="InterPro" id="IPR000748">
    <property type="entry name" value="PsdUridine_synth_RsuA/RluB/E/F"/>
</dbReference>
<keyword evidence="2 4" id="KW-0694">RNA-binding</keyword>
<dbReference type="PANTHER" id="PTHR47683:SF4">
    <property type="entry name" value="PSEUDOURIDINE SYNTHASE"/>
    <property type="match status" value="1"/>
</dbReference>
<dbReference type="Gene3D" id="3.30.70.580">
    <property type="entry name" value="Pseudouridine synthase I, catalytic domain, N-terminal subdomain"/>
    <property type="match status" value="1"/>
</dbReference>
<dbReference type="FunFam" id="3.30.70.1560:FF:000001">
    <property type="entry name" value="Pseudouridine synthase"/>
    <property type="match status" value="1"/>
</dbReference>
<dbReference type="InterPro" id="IPR018496">
    <property type="entry name" value="PsdUridine_synth_RsuA/RluB_CS"/>
</dbReference>
<dbReference type="NCBIfam" id="TIGR00093">
    <property type="entry name" value="pseudouridine synthase"/>
    <property type="match status" value="1"/>
</dbReference>
<dbReference type="GO" id="GO:0005829">
    <property type="term" value="C:cytosol"/>
    <property type="evidence" value="ECO:0007669"/>
    <property type="project" value="UniProtKB-ARBA"/>
</dbReference>
<reference evidence="7 8" key="1">
    <citation type="submission" date="2020-08" db="EMBL/GenBank/DDBJ databases">
        <title>Genomic Encyclopedia of Type Strains, Phase IV (KMG-IV): sequencing the most valuable type-strain genomes for metagenomic binning, comparative biology and taxonomic classification.</title>
        <authorList>
            <person name="Goeker M."/>
        </authorList>
    </citation>
    <scope>NUCLEOTIDE SEQUENCE [LARGE SCALE GENOMIC DNA]</scope>
    <source>
        <strain evidence="7 8">DSM 11805</strain>
    </source>
</reference>
<dbReference type="EC" id="5.4.99.-" evidence="5"/>
<dbReference type="PANTHER" id="PTHR47683">
    <property type="entry name" value="PSEUDOURIDINE SYNTHASE FAMILY PROTEIN-RELATED"/>
    <property type="match status" value="1"/>
</dbReference>
<dbReference type="InterPro" id="IPR006145">
    <property type="entry name" value="PsdUridine_synth_RsuA/RluA"/>
</dbReference>
<evidence type="ECO:0000259" key="6">
    <source>
        <dbReference type="SMART" id="SM00363"/>
    </source>
</evidence>
<dbReference type="AlphaFoldDB" id="A0A841RHJ6"/>
<gene>
    <name evidence="7" type="ORF">GGQ92_002464</name>
</gene>
<dbReference type="InterPro" id="IPR036986">
    <property type="entry name" value="S4_RNA-bd_sf"/>
</dbReference>
<evidence type="ECO:0000256" key="1">
    <source>
        <dbReference type="ARBA" id="ARBA00008348"/>
    </source>
</evidence>
<dbReference type="InterPro" id="IPR020094">
    <property type="entry name" value="TruA/RsuA/RluB/E/F_N"/>
</dbReference>
<dbReference type="Pfam" id="PF01479">
    <property type="entry name" value="S4"/>
    <property type="match status" value="1"/>
</dbReference>
<protein>
    <recommendedName>
        <fullName evidence="5">Pseudouridine synthase</fullName>
        <ecNumber evidence="5">5.4.99.-</ecNumber>
    </recommendedName>
</protein>
<dbReference type="GO" id="GO:0120159">
    <property type="term" value="F:rRNA pseudouridine synthase activity"/>
    <property type="evidence" value="ECO:0007669"/>
    <property type="project" value="UniProtKB-ARBA"/>
</dbReference>
<dbReference type="InterPro" id="IPR002942">
    <property type="entry name" value="S4_RNA-bd"/>
</dbReference>
<comment type="similarity">
    <text evidence="1 5">Belongs to the pseudouridine synthase RsuA family.</text>
</comment>
<comment type="caution">
    <text evidence="7">The sequence shown here is derived from an EMBL/GenBank/DDBJ whole genome shotgun (WGS) entry which is preliminary data.</text>
</comment>
<dbReference type="GO" id="GO:0000455">
    <property type="term" value="P:enzyme-directed rRNA pseudouridine synthesis"/>
    <property type="evidence" value="ECO:0007669"/>
    <property type="project" value="UniProtKB-ARBA"/>
</dbReference>
<dbReference type="SMART" id="SM00363">
    <property type="entry name" value="S4"/>
    <property type="match status" value="1"/>
</dbReference>
<sequence>MRKIRLDKFLANMGVGSRKEVKDLIRKGLVRINDAIYKSPKATVNPNEDKVEVNGEQIIYKPFIYLMLNKPAGYITATEDRVHKTVLDLIRDEDKVLDPFPVGRLDKDTEGLLIITNDGKLAHHLLSPNKDIFKTYIAHVQRDITEEDIEAFQNGLELDDGYQTKPALLKSLGDKRVEVKITEGKFHQVKRMFEARGNKVVYLKRVSMGDLNLDEELKLSEYRELTDEELAILREGFTQ</sequence>
<organism evidence="7 8">
    <name type="scientific">Gracilibacillus halotolerans</name>
    <dbReference type="NCBI Taxonomy" id="74386"/>
    <lineage>
        <taxon>Bacteria</taxon>
        <taxon>Bacillati</taxon>
        <taxon>Bacillota</taxon>
        <taxon>Bacilli</taxon>
        <taxon>Bacillales</taxon>
        <taxon>Bacillaceae</taxon>
        <taxon>Gracilibacillus</taxon>
    </lineage>
</organism>
<dbReference type="Pfam" id="PF00849">
    <property type="entry name" value="PseudoU_synth_2"/>
    <property type="match status" value="1"/>
</dbReference>
<dbReference type="PROSITE" id="PS01149">
    <property type="entry name" value="PSI_RSU"/>
    <property type="match status" value="1"/>
</dbReference>
<dbReference type="FunFam" id="3.10.290.10:FF:000003">
    <property type="entry name" value="Pseudouridine synthase"/>
    <property type="match status" value="1"/>
</dbReference>
<keyword evidence="3 5" id="KW-0413">Isomerase</keyword>
<evidence type="ECO:0000256" key="4">
    <source>
        <dbReference type="PROSITE-ProRule" id="PRU00182"/>
    </source>
</evidence>
<name>A0A841RHJ6_9BACI</name>
<evidence type="ECO:0000256" key="2">
    <source>
        <dbReference type="ARBA" id="ARBA00022884"/>
    </source>
</evidence>
<dbReference type="InterPro" id="IPR050343">
    <property type="entry name" value="RsuA_PseudoU_synthase"/>
</dbReference>
<dbReference type="CDD" id="cd02553">
    <property type="entry name" value="PseudoU_synth_RsuA"/>
    <property type="match status" value="1"/>
</dbReference>
<evidence type="ECO:0000256" key="5">
    <source>
        <dbReference type="RuleBase" id="RU003887"/>
    </source>
</evidence>
<dbReference type="SUPFAM" id="SSF55120">
    <property type="entry name" value="Pseudouridine synthase"/>
    <property type="match status" value="1"/>
</dbReference>
<dbReference type="SUPFAM" id="SSF55174">
    <property type="entry name" value="Alpha-L RNA-binding motif"/>
    <property type="match status" value="1"/>
</dbReference>
<dbReference type="PROSITE" id="PS50889">
    <property type="entry name" value="S4"/>
    <property type="match status" value="1"/>
</dbReference>
<dbReference type="Gene3D" id="3.10.290.10">
    <property type="entry name" value="RNA-binding S4 domain"/>
    <property type="match status" value="1"/>
</dbReference>
<dbReference type="EMBL" id="JACHON010000015">
    <property type="protein sequence ID" value="MBB6513650.1"/>
    <property type="molecule type" value="Genomic_DNA"/>
</dbReference>
<accession>A0A841RHJ6</accession>
<dbReference type="InterPro" id="IPR020103">
    <property type="entry name" value="PsdUridine_synth_cat_dom_sf"/>
</dbReference>
<dbReference type="Proteomes" id="UP000572212">
    <property type="component" value="Unassembled WGS sequence"/>
</dbReference>
<dbReference type="CDD" id="cd00165">
    <property type="entry name" value="S4"/>
    <property type="match status" value="1"/>
</dbReference>
<evidence type="ECO:0000313" key="8">
    <source>
        <dbReference type="Proteomes" id="UP000572212"/>
    </source>
</evidence>
<dbReference type="GO" id="GO:0003723">
    <property type="term" value="F:RNA binding"/>
    <property type="evidence" value="ECO:0007669"/>
    <property type="project" value="UniProtKB-KW"/>
</dbReference>
<evidence type="ECO:0000313" key="7">
    <source>
        <dbReference type="EMBL" id="MBB6513650.1"/>
    </source>
</evidence>
<dbReference type="InterPro" id="IPR042092">
    <property type="entry name" value="PsdUridine_s_RsuA/RluB/E/F_cat"/>
</dbReference>
<dbReference type="Gene3D" id="3.30.70.1560">
    <property type="entry name" value="Alpha-L RNA-binding motif"/>
    <property type="match status" value="1"/>
</dbReference>